<sequence>MTEAPETDRHLVQCHAYQIQGRTANLVWDIVTGVLTRNRDATGGVRFVTSIVCRTDLTILLEHKLSHTAQGKRDDARAGAGRVCASFVLGHNGVALCRYEATTLRLHVPLIATRRRLGIFIIQIFEFPVVVYEKSHEMVQALRLDKARAGRGAGRGGPT</sequence>
<evidence type="ECO:0000313" key="1">
    <source>
        <dbReference type="EMBL" id="GBP52884.1"/>
    </source>
</evidence>
<gene>
    <name evidence="1" type="ORF">EVAR_47539_1</name>
</gene>
<dbReference type="AlphaFoldDB" id="A0A4C1WRY6"/>
<comment type="caution">
    <text evidence="1">The sequence shown here is derived from an EMBL/GenBank/DDBJ whole genome shotgun (WGS) entry which is preliminary data.</text>
</comment>
<name>A0A4C1WRY6_EUMVA</name>
<protein>
    <submittedName>
        <fullName evidence="1">Uncharacterized protein</fullName>
    </submittedName>
</protein>
<evidence type="ECO:0000313" key="2">
    <source>
        <dbReference type="Proteomes" id="UP000299102"/>
    </source>
</evidence>
<dbReference type="Proteomes" id="UP000299102">
    <property type="component" value="Unassembled WGS sequence"/>
</dbReference>
<reference evidence="1 2" key="1">
    <citation type="journal article" date="2019" name="Commun. Biol.">
        <title>The bagworm genome reveals a unique fibroin gene that provides high tensile strength.</title>
        <authorList>
            <person name="Kono N."/>
            <person name="Nakamura H."/>
            <person name="Ohtoshi R."/>
            <person name="Tomita M."/>
            <person name="Numata K."/>
            <person name="Arakawa K."/>
        </authorList>
    </citation>
    <scope>NUCLEOTIDE SEQUENCE [LARGE SCALE GENOMIC DNA]</scope>
</reference>
<keyword evidence="2" id="KW-1185">Reference proteome</keyword>
<organism evidence="1 2">
    <name type="scientific">Eumeta variegata</name>
    <name type="common">Bagworm moth</name>
    <name type="synonym">Eumeta japonica</name>
    <dbReference type="NCBI Taxonomy" id="151549"/>
    <lineage>
        <taxon>Eukaryota</taxon>
        <taxon>Metazoa</taxon>
        <taxon>Ecdysozoa</taxon>
        <taxon>Arthropoda</taxon>
        <taxon>Hexapoda</taxon>
        <taxon>Insecta</taxon>
        <taxon>Pterygota</taxon>
        <taxon>Neoptera</taxon>
        <taxon>Endopterygota</taxon>
        <taxon>Lepidoptera</taxon>
        <taxon>Glossata</taxon>
        <taxon>Ditrysia</taxon>
        <taxon>Tineoidea</taxon>
        <taxon>Psychidae</taxon>
        <taxon>Oiketicinae</taxon>
        <taxon>Eumeta</taxon>
    </lineage>
</organism>
<proteinExistence type="predicted"/>
<dbReference type="EMBL" id="BGZK01000612">
    <property type="protein sequence ID" value="GBP52884.1"/>
    <property type="molecule type" value="Genomic_DNA"/>
</dbReference>
<accession>A0A4C1WRY6</accession>